<accession>A0A9W6BWC2</accession>
<comment type="caution">
    <text evidence="2">The sequence shown here is derived from an EMBL/GenBank/DDBJ whole genome shotgun (WGS) entry which is preliminary data.</text>
</comment>
<proteinExistence type="predicted"/>
<evidence type="ECO:0000313" key="2">
    <source>
        <dbReference type="EMBL" id="GLC59408.1"/>
    </source>
</evidence>
<dbReference type="EMBL" id="BRXU01000027">
    <property type="protein sequence ID" value="GLC59408.1"/>
    <property type="molecule type" value="Genomic_DNA"/>
</dbReference>
<keyword evidence="3" id="KW-1185">Reference proteome</keyword>
<protein>
    <submittedName>
        <fullName evidence="2">Uncharacterized protein</fullName>
    </submittedName>
</protein>
<organism evidence="2 3">
    <name type="scientific">Pleodorina starrii</name>
    <dbReference type="NCBI Taxonomy" id="330485"/>
    <lineage>
        <taxon>Eukaryota</taxon>
        <taxon>Viridiplantae</taxon>
        <taxon>Chlorophyta</taxon>
        <taxon>core chlorophytes</taxon>
        <taxon>Chlorophyceae</taxon>
        <taxon>CS clade</taxon>
        <taxon>Chlamydomonadales</taxon>
        <taxon>Volvocaceae</taxon>
        <taxon>Pleodorina</taxon>
    </lineage>
</organism>
<dbReference type="AlphaFoldDB" id="A0A9W6BWC2"/>
<name>A0A9W6BWC2_9CHLO</name>
<sequence>MSIAPCIPGVREGEGAESKSQPRAANNTSNAAGGASSGGGCGDAAAAAKCCQQGQLYPPVQAATKAVGGLTEDDALRLVCGPLLLPNYDDDHDPKQQQQQQKRKRKRKQQCPGLLADLDCGPLALSPWPALKALALVLLAAVNWSMFLCRLRTALLLHVAAAAAPSREGQPREAGMALAVLEVVEAVACGAVWAAASWVVLRRRVGGQAQRRGGVLLIPWCARLSG</sequence>
<reference evidence="2 3" key="1">
    <citation type="journal article" date="2023" name="Commun. Biol.">
        <title>Reorganization of the ancestral sex-determining regions during the evolution of trioecy in Pleodorina starrii.</title>
        <authorList>
            <person name="Takahashi K."/>
            <person name="Suzuki S."/>
            <person name="Kawai-Toyooka H."/>
            <person name="Yamamoto K."/>
            <person name="Hamaji T."/>
            <person name="Ootsuki R."/>
            <person name="Yamaguchi H."/>
            <person name="Kawachi M."/>
            <person name="Higashiyama T."/>
            <person name="Nozaki H."/>
        </authorList>
    </citation>
    <scope>NUCLEOTIDE SEQUENCE [LARGE SCALE GENOMIC DNA]</scope>
    <source>
        <strain evidence="2 3">NIES-4479</strain>
    </source>
</reference>
<feature type="region of interest" description="Disordered" evidence="1">
    <location>
        <begin position="87"/>
        <end position="110"/>
    </location>
</feature>
<dbReference type="Proteomes" id="UP001165080">
    <property type="component" value="Unassembled WGS sequence"/>
</dbReference>
<feature type="compositionally biased region" description="Low complexity" evidence="1">
    <location>
        <begin position="24"/>
        <end position="34"/>
    </location>
</feature>
<evidence type="ECO:0000256" key="1">
    <source>
        <dbReference type="SAM" id="MobiDB-lite"/>
    </source>
</evidence>
<gene>
    <name evidence="2" type="primary">PLEST008225</name>
    <name evidence="2" type="ORF">PLESTB_001482900</name>
</gene>
<feature type="region of interest" description="Disordered" evidence="1">
    <location>
        <begin position="1"/>
        <end position="39"/>
    </location>
</feature>
<evidence type="ECO:0000313" key="3">
    <source>
        <dbReference type="Proteomes" id="UP001165080"/>
    </source>
</evidence>